<reference evidence="1" key="1">
    <citation type="journal article" date="2015" name="ISME J.">
        <title>Draft Genome Sequence of Streptomyces incarnatus NRRL8089, which Produces the Nucleoside Antibiotic Sinefungin.</title>
        <authorList>
            <person name="Oshima K."/>
            <person name="Hattori M."/>
            <person name="Shimizu H."/>
            <person name="Fukuda K."/>
            <person name="Nemoto M."/>
            <person name="Inagaki K."/>
            <person name="Tamura T."/>
        </authorList>
    </citation>
    <scope>NUCLEOTIDE SEQUENCE</scope>
    <source>
        <strain evidence="1">FACHB-1375</strain>
    </source>
</reference>
<dbReference type="Proteomes" id="UP000641646">
    <property type="component" value="Unassembled WGS sequence"/>
</dbReference>
<dbReference type="RefSeq" id="WP_190468616.1">
    <property type="nucleotide sequence ID" value="NZ_JACJPW010000062.1"/>
</dbReference>
<evidence type="ECO:0000313" key="1">
    <source>
        <dbReference type="EMBL" id="MBD2183707.1"/>
    </source>
</evidence>
<organism evidence="1 2">
    <name type="scientific">Aerosakkonema funiforme FACHB-1375</name>
    <dbReference type="NCBI Taxonomy" id="2949571"/>
    <lineage>
        <taxon>Bacteria</taxon>
        <taxon>Bacillati</taxon>
        <taxon>Cyanobacteriota</taxon>
        <taxon>Cyanophyceae</taxon>
        <taxon>Oscillatoriophycideae</taxon>
        <taxon>Aerosakkonematales</taxon>
        <taxon>Aerosakkonemataceae</taxon>
        <taxon>Aerosakkonema</taxon>
    </lineage>
</organism>
<dbReference type="AlphaFoldDB" id="A0A926VH46"/>
<comment type="caution">
    <text evidence="1">The sequence shown here is derived from an EMBL/GenBank/DDBJ whole genome shotgun (WGS) entry which is preliminary data.</text>
</comment>
<evidence type="ECO:0000313" key="2">
    <source>
        <dbReference type="Proteomes" id="UP000641646"/>
    </source>
</evidence>
<sequence>MQSQYSEYQSLEGSEAILEIVPDSADIDQSTGQTANEIEPVCFHGFFEDYMEMYADAQTVANYLDAHQGWFRRCAHPMQAELIGKNGYALTIGRFGSFGYVVEPKIGLELLPAEEGIYRIRTIAVPNYVPPGYDVDFNATQWLVETTASELDRNLEAVVGDHRVTKVEWQLDLKVTVQFPRFIYRLPMSLIQSTGDRLLAQIVRQVNRRLTYKVQQDFHTSLNLPMPGKTRKRAA</sequence>
<dbReference type="EMBL" id="JACJPW010000062">
    <property type="protein sequence ID" value="MBD2183707.1"/>
    <property type="molecule type" value="Genomic_DNA"/>
</dbReference>
<protein>
    <submittedName>
        <fullName evidence="1">DUF1997 domain-containing protein</fullName>
    </submittedName>
</protein>
<proteinExistence type="predicted"/>
<reference evidence="1" key="2">
    <citation type="submission" date="2020-08" db="EMBL/GenBank/DDBJ databases">
        <authorList>
            <person name="Chen M."/>
            <person name="Teng W."/>
            <person name="Zhao L."/>
            <person name="Hu C."/>
            <person name="Zhou Y."/>
            <person name="Han B."/>
            <person name="Song L."/>
            <person name="Shu W."/>
        </authorList>
    </citation>
    <scope>NUCLEOTIDE SEQUENCE</scope>
    <source>
        <strain evidence="1">FACHB-1375</strain>
    </source>
</reference>
<dbReference type="Pfam" id="PF09366">
    <property type="entry name" value="DUF1997"/>
    <property type="match status" value="1"/>
</dbReference>
<accession>A0A926VH46</accession>
<dbReference type="InterPro" id="IPR018971">
    <property type="entry name" value="DUF1997"/>
</dbReference>
<keyword evidence="2" id="KW-1185">Reference proteome</keyword>
<gene>
    <name evidence="1" type="ORF">H6G03_22030</name>
</gene>
<name>A0A926VH46_9CYAN</name>